<protein>
    <submittedName>
        <fullName evidence="1">Uncharacterized protein</fullName>
    </submittedName>
</protein>
<evidence type="ECO:0000313" key="1">
    <source>
        <dbReference type="EMBL" id="GFH21618.1"/>
    </source>
</evidence>
<gene>
    <name evidence="1" type="ORF">HaLaN_18959</name>
</gene>
<name>A0A699ZTH3_HAELA</name>
<dbReference type="Proteomes" id="UP000485058">
    <property type="component" value="Unassembled WGS sequence"/>
</dbReference>
<keyword evidence="2" id="KW-1185">Reference proteome</keyword>
<dbReference type="EMBL" id="BLLF01001866">
    <property type="protein sequence ID" value="GFH21618.1"/>
    <property type="molecule type" value="Genomic_DNA"/>
</dbReference>
<comment type="caution">
    <text evidence="1">The sequence shown here is derived from an EMBL/GenBank/DDBJ whole genome shotgun (WGS) entry which is preliminary data.</text>
</comment>
<evidence type="ECO:0000313" key="2">
    <source>
        <dbReference type="Proteomes" id="UP000485058"/>
    </source>
</evidence>
<sequence length="25" mass="2857">MEAIKFVFVSYVVAIKRANILMSLI</sequence>
<organism evidence="1 2">
    <name type="scientific">Haematococcus lacustris</name>
    <name type="common">Green alga</name>
    <name type="synonym">Haematococcus pluvialis</name>
    <dbReference type="NCBI Taxonomy" id="44745"/>
    <lineage>
        <taxon>Eukaryota</taxon>
        <taxon>Viridiplantae</taxon>
        <taxon>Chlorophyta</taxon>
        <taxon>core chlorophytes</taxon>
        <taxon>Chlorophyceae</taxon>
        <taxon>CS clade</taxon>
        <taxon>Chlamydomonadales</taxon>
        <taxon>Haematococcaceae</taxon>
        <taxon>Haematococcus</taxon>
    </lineage>
</organism>
<accession>A0A699ZTH3</accession>
<reference evidence="1 2" key="1">
    <citation type="submission" date="2020-02" db="EMBL/GenBank/DDBJ databases">
        <title>Draft genome sequence of Haematococcus lacustris strain NIES-144.</title>
        <authorList>
            <person name="Morimoto D."/>
            <person name="Nakagawa S."/>
            <person name="Yoshida T."/>
            <person name="Sawayama S."/>
        </authorList>
    </citation>
    <scope>NUCLEOTIDE SEQUENCE [LARGE SCALE GENOMIC DNA]</scope>
    <source>
        <strain evidence="1 2">NIES-144</strain>
    </source>
</reference>
<proteinExistence type="predicted"/>
<dbReference type="AlphaFoldDB" id="A0A699ZTH3"/>